<keyword evidence="5" id="KW-1185">Reference proteome</keyword>
<feature type="chain" id="PRO_5040213451" evidence="1">
    <location>
        <begin position="25"/>
        <end position="123"/>
    </location>
</feature>
<accession>A0A9N7JLT2</accession>
<evidence type="ECO:0000313" key="5">
    <source>
        <dbReference type="Proteomes" id="UP001055437"/>
    </source>
</evidence>
<dbReference type="AlphaFoldDB" id="A0A9N7JLT2"/>
<dbReference type="RefSeq" id="WP_066676721.1">
    <property type="nucleotide sequence ID" value="NZ_CABMIZ010000018.1"/>
</dbReference>
<dbReference type="Proteomes" id="UP001055437">
    <property type="component" value="Chromosome"/>
</dbReference>
<evidence type="ECO:0000313" key="4">
    <source>
        <dbReference type="Proteomes" id="UP000280586"/>
    </source>
</evidence>
<dbReference type="Proteomes" id="UP000280586">
    <property type="component" value="Chromosome"/>
</dbReference>
<sequence>MKLKKMIFTGALVLSISVPGIATFAQTASDSGHWLDNNTKISASLSGEDGVATAITTKIIARSGDSMEAGLQYYDGNNEYFYLGGNYSSYRASYTGGNRHARGFDSIHTSTKTESMYALHITI</sequence>
<dbReference type="OrthoDB" id="9959119at2"/>
<protein>
    <submittedName>
        <fullName evidence="2">Uncharacterized protein</fullName>
    </submittedName>
</protein>
<gene>
    <name evidence="2" type="ORF">CP523_09695</name>
    <name evidence="3" type="ORF">NH397_02035</name>
</gene>
<proteinExistence type="predicted"/>
<reference evidence="3" key="2">
    <citation type="submission" date="2022-06" db="EMBL/GenBank/DDBJ databases">
        <authorList>
            <person name="Holder M.E."/>
            <person name="Ajami N.J."/>
            <person name="Petrosino J.F."/>
        </authorList>
    </citation>
    <scope>NUCLEOTIDE SEQUENCE</scope>
    <source>
        <strain evidence="3">RMA 8861</strain>
    </source>
</reference>
<name>A0A9N7JLT2_CLOSE</name>
<evidence type="ECO:0000313" key="2">
    <source>
        <dbReference type="EMBL" id="AYE34675.1"/>
    </source>
</evidence>
<dbReference type="EMBL" id="CP023671">
    <property type="protein sequence ID" value="AYE34675.1"/>
    <property type="molecule type" value="Genomic_DNA"/>
</dbReference>
<reference evidence="2 4" key="1">
    <citation type="submission" date="2017-09" db="EMBL/GenBank/DDBJ databases">
        <authorList>
            <person name="Thomas P."/>
            <person name="Seyboldt C."/>
        </authorList>
    </citation>
    <scope>NUCLEOTIDE SEQUENCE [LARGE SCALE GENOMIC DNA]</scope>
    <source>
        <strain evidence="2 4">DSM 7534</strain>
    </source>
</reference>
<feature type="signal peptide" evidence="1">
    <location>
        <begin position="1"/>
        <end position="24"/>
    </location>
</feature>
<evidence type="ECO:0000313" key="3">
    <source>
        <dbReference type="EMBL" id="USS01268.1"/>
    </source>
</evidence>
<keyword evidence="1" id="KW-0732">Signal</keyword>
<dbReference type="GeneID" id="303560950"/>
<organism evidence="2 4">
    <name type="scientific">Clostridium septicum</name>
    <dbReference type="NCBI Taxonomy" id="1504"/>
    <lineage>
        <taxon>Bacteria</taxon>
        <taxon>Bacillati</taxon>
        <taxon>Bacillota</taxon>
        <taxon>Clostridia</taxon>
        <taxon>Eubacteriales</taxon>
        <taxon>Clostridiaceae</taxon>
        <taxon>Clostridium</taxon>
    </lineage>
</organism>
<dbReference type="KEGG" id="csep:CP523_09695"/>
<evidence type="ECO:0000256" key="1">
    <source>
        <dbReference type="SAM" id="SignalP"/>
    </source>
</evidence>
<dbReference type="EMBL" id="CP099799">
    <property type="protein sequence ID" value="USS01268.1"/>
    <property type="molecule type" value="Genomic_DNA"/>
</dbReference>